<feature type="region of interest" description="Disordered" evidence="1">
    <location>
        <begin position="16"/>
        <end position="35"/>
    </location>
</feature>
<protein>
    <submittedName>
        <fullName evidence="2">Uncharacterized protein</fullName>
    </submittedName>
</protein>
<sequence length="150" mass="17314">MHVDLRYKVWCTRTMPPRRIREQQQDDDLPPPPPPQMMPFERANMEILAGITRLLERQSERPGKSHEEDVVERFRKQGPKEFSGTTDPLVAEEWIRSMETIYDFMGLTDADKVRCAIFMLKADAALWWKGTVVELSGAVCLLGLLCEHGQ</sequence>
<feature type="compositionally biased region" description="Basic and acidic residues" evidence="1">
    <location>
        <begin position="57"/>
        <end position="79"/>
    </location>
</feature>
<evidence type="ECO:0000256" key="1">
    <source>
        <dbReference type="SAM" id="MobiDB-lite"/>
    </source>
</evidence>
<dbReference type="EMBL" id="KV011167">
    <property type="protein sequence ID" value="KZV26698.1"/>
    <property type="molecule type" value="Genomic_DNA"/>
</dbReference>
<gene>
    <name evidence="2" type="ORF">F511_25441</name>
</gene>
<evidence type="ECO:0000313" key="3">
    <source>
        <dbReference type="Proteomes" id="UP000250235"/>
    </source>
</evidence>
<organism evidence="2 3">
    <name type="scientific">Dorcoceras hygrometricum</name>
    <dbReference type="NCBI Taxonomy" id="472368"/>
    <lineage>
        <taxon>Eukaryota</taxon>
        <taxon>Viridiplantae</taxon>
        <taxon>Streptophyta</taxon>
        <taxon>Embryophyta</taxon>
        <taxon>Tracheophyta</taxon>
        <taxon>Spermatophyta</taxon>
        <taxon>Magnoliopsida</taxon>
        <taxon>eudicotyledons</taxon>
        <taxon>Gunneridae</taxon>
        <taxon>Pentapetalae</taxon>
        <taxon>asterids</taxon>
        <taxon>lamiids</taxon>
        <taxon>Lamiales</taxon>
        <taxon>Gesneriaceae</taxon>
        <taxon>Didymocarpoideae</taxon>
        <taxon>Trichosporeae</taxon>
        <taxon>Loxocarpinae</taxon>
        <taxon>Dorcoceras</taxon>
    </lineage>
</organism>
<name>A0A2Z7AZ78_9LAMI</name>
<feature type="region of interest" description="Disordered" evidence="1">
    <location>
        <begin position="57"/>
        <end position="85"/>
    </location>
</feature>
<dbReference type="OrthoDB" id="913919at2759"/>
<dbReference type="AlphaFoldDB" id="A0A2Z7AZ78"/>
<proteinExistence type="predicted"/>
<keyword evidence="3" id="KW-1185">Reference proteome</keyword>
<reference evidence="2 3" key="1">
    <citation type="journal article" date="2015" name="Proc. Natl. Acad. Sci. U.S.A.">
        <title>The resurrection genome of Boea hygrometrica: A blueprint for survival of dehydration.</title>
        <authorList>
            <person name="Xiao L."/>
            <person name="Yang G."/>
            <person name="Zhang L."/>
            <person name="Yang X."/>
            <person name="Zhao S."/>
            <person name="Ji Z."/>
            <person name="Zhou Q."/>
            <person name="Hu M."/>
            <person name="Wang Y."/>
            <person name="Chen M."/>
            <person name="Xu Y."/>
            <person name="Jin H."/>
            <person name="Xiao X."/>
            <person name="Hu G."/>
            <person name="Bao F."/>
            <person name="Hu Y."/>
            <person name="Wan P."/>
            <person name="Li L."/>
            <person name="Deng X."/>
            <person name="Kuang T."/>
            <person name="Xiang C."/>
            <person name="Zhu J.K."/>
            <person name="Oliver M.J."/>
            <person name="He Y."/>
        </authorList>
    </citation>
    <scope>NUCLEOTIDE SEQUENCE [LARGE SCALE GENOMIC DNA]</scope>
    <source>
        <strain evidence="3">cv. XS01</strain>
    </source>
</reference>
<dbReference type="Proteomes" id="UP000250235">
    <property type="component" value="Unassembled WGS sequence"/>
</dbReference>
<evidence type="ECO:0000313" key="2">
    <source>
        <dbReference type="EMBL" id="KZV26698.1"/>
    </source>
</evidence>
<accession>A0A2Z7AZ78</accession>